<dbReference type="EMBL" id="FOPP01000006">
    <property type="protein sequence ID" value="SFH19588.1"/>
    <property type="molecule type" value="Genomic_DNA"/>
</dbReference>
<dbReference type="GO" id="GO:0003677">
    <property type="term" value="F:DNA binding"/>
    <property type="evidence" value="ECO:0007669"/>
    <property type="project" value="UniProtKB-KW"/>
</dbReference>
<evidence type="ECO:0000259" key="6">
    <source>
        <dbReference type="Pfam" id="PF04542"/>
    </source>
</evidence>
<dbReference type="PANTHER" id="PTHR43133:SF8">
    <property type="entry name" value="RNA POLYMERASE SIGMA FACTOR HI_1459-RELATED"/>
    <property type="match status" value="1"/>
</dbReference>
<dbReference type="InterPro" id="IPR013249">
    <property type="entry name" value="RNA_pol_sigma70_r4_t2"/>
</dbReference>
<dbReference type="CDD" id="cd06171">
    <property type="entry name" value="Sigma70_r4"/>
    <property type="match status" value="1"/>
</dbReference>
<evidence type="ECO:0000313" key="8">
    <source>
        <dbReference type="EMBL" id="SFH19588.1"/>
    </source>
</evidence>
<dbReference type="Gene3D" id="1.10.1740.10">
    <property type="match status" value="1"/>
</dbReference>
<dbReference type="OrthoDB" id="1491902at2"/>
<proteinExistence type="inferred from homology"/>
<gene>
    <name evidence="8" type="ORF">SAMN04489864_106173</name>
</gene>
<reference evidence="8 9" key="1">
    <citation type="submission" date="2016-10" db="EMBL/GenBank/DDBJ databases">
        <authorList>
            <person name="de Groot N.N."/>
        </authorList>
    </citation>
    <scope>NUCLEOTIDE SEQUENCE [LARGE SCALE GENOMIC DNA]</scope>
    <source>
        <strain evidence="8 9">DSM 18684</strain>
    </source>
</reference>
<accession>A0A1I2Y1E1</accession>
<evidence type="ECO:0000259" key="7">
    <source>
        <dbReference type="Pfam" id="PF08281"/>
    </source>
</evidence>
<dbReference type="InterPro" id="IPR039425">
    <property type="entry name" value="RNA_pol_sigma-70-like"/>
</dbReference>
<dbReference type="Pfam" id="PF04542">
    <property type="entry name" value="Sigma70_r2"/>
    <property type="match status" value="1"/>
</dbReference>
<feature type="domain" description="RNA polymerase sigma factor 70 region 4 type 2" evidence="7">
    <location>
        <begin position="127"/>
        <end position="178"/>
    </location>
</feature>
<feature type="domain" description="RNA polymerase sigma-70 region 2" evidence="6">
    <location>
        <begin position="26"/>
        <end position="99"/>
    </location>
</feature>
<dbReference type="RefSeq" id="WP_090994266.1">
    <property type="nucleotide sequence ID" value="NZ_FOPP01000006.1"/>
</dbReference>
<dbReference type="STRING" id="414048.SAMN04489864_106173"/>
<dbReference type="Gene3D" id="1.10.10.10">
    <property type="entry name" value="Winged helix-like DNA-binding domain superfamily/Winged helix DNA-binding domain"/>
    <property type="match status" value="1"/>
</dbReference>
<dbReference type="AlphaFoldDB" id="A0A1I2Y1E1"/>
<evidence type="ECO:0000313" key="9">
    <source>
        <dbReference type="Proteomes" id="UP000199666"/>
    </source>
</evidence>
<comment type="similarity">
    <text evidence="1">Belongs to the sigma-70 factor family. ECF subfamily.</text>
</comment>
<dbReference type="Proteomes" id="UP000199666">
    <property type="component" value="Unassembled WGS sequence"/>
</dbReference>
<protein>
    <submittedName>
        <fullName evidence="8">RNA polymerase sigma-70 factor, ECF subfamily</fullName>
    </submittedName>
</protein>
<dbReference type="SUPFAM" id="SSF88659">
    <property type="entry name" value="Sigma3 and sigma4 domains of RNA polymerase sigma factors"/>
    <property type="match status" value="1"/>
</dbReference>
<dbReference type="InterPro" id="IPR014284">
    <property type="entry name" value="RNA_pol_sigma-70_dom"/>
</dbReference>
<keyword evidence="4" id="KW-0238">DNA-binding</keyword>
<evidence type="ECO:0000256" key="1">
    <source>
        <dbReference type="ARBA" id="ARBA00010641"/>
    </source>
</evidence>
<dbReference type="NCBIfam" id="TIGR02937">
    <property type="entry name" value="sigma70-ECF"/>
    <property type="match status" value="1"/>
</dbReference>
<name>A0A1I2Y1E1_9SPHI</name>
<evidence type="ECO:0000256" key="2">
    <source>
        <dbReference type="ARBA" id="ARBA00023015"/>
    </source>
</evidence>
<sequence length="185" mass="21612">MQKKEPDLRRIIEGCVNKEFSCEQLLYKTFYGYVSGVAFRYLKEREMVREVVNDVFVKIFNKISTFHFDGEEPGLSKVFKGWIGKITANLAIDRFRAQKQILYAEEVPEESILEMSVQPSDRLSYNDIMNLLNHLPPIQQVIFNMHAIEGFSHEEIAKELNMLPNTSRVYLKRAREKLITLYQAG</sequence>
<keyword evidence="3" id="KW-0731">Sigma factor</keyword>
<dbReference type="InterPro" id="IPR007627">
    <property type="entry name" value="RNA_pol_sigma70_r2"/>
</dbReference>
<dbReference type="InterPro" id="IPR013324">
    <property type="entry name" value="RNA_pol_sigma_r3/r4-like"/>
</dbReference>
<keyword evidence="9" id="KW-1185">Reference proteome</keyword>
<organism evidence="8 9">
    <name type="scientific">Pedobacter insulae</name>
    <dbReference type="NCBI Taxonomy" id="414048"/>
    <lineage>
        <taxon>Bacteria</taxon>
        <taxon>Pseudomonadati</taxon>
        <taxon>Bacteroidota</taxon>
        <taxon>Sphingobacteriia</taxon>
        <taxon>Sphingobacteriales</taxon>
        <taxon>Sphingobacteriaceae</taxon>
        <taxon>Pedobacter</taxon>
    </lineage>
</organism>
<keyword evidence="5" id="KW-0804">Transcription</keyword>
<dbReference type="InterPro" id="IPR013325">
    <property type="entry name" value="RNA_pol_sigma_r2"/>
</dbReference>
<dbReference type="SUPFAM" id="SSF88946">
    <property type="entry name" value="Sigma2 domain of RNA polymerase sigma factors"/>
    <property type="match status" value="1"/>
</dbReference>
<evidence type="ECO:0000256" key="5">
    <source>
        <dbReference type="ARBA" id="ARBA00023163"/>
    </source>
</evidence>
<evidence type="ECO:0000256" key="3">
    <source>
        <dbReference type="ARBA" id="ARBA00023082"/>
    </source>
</evidence>
<dbReference type="GO" id="GO:0016987">
    <property type="term" value="F:sigma factor activity"/>
    <property type="evidence" value="ECO:0007669"/>
    <property type="project" value="UniProtKB-KW"/>
</dbReference>
<keyword evidence="2" id="KW-0805">Transcription regulation</keyword>
<dbReference type="InterPro" id="IPR036388">
    <property type="entry name" value="WH-like_DNA-bd_sf"/>
</dbReference>
<dbReference type="GO" id="GO:0006352">
    <property type="term" value="P:DNA-templated transcription initiation"/>
    <property type="evidence" value="ECO:0007669"/>
    <property type="project" value="InterPro"/>
</dbReference>
<dbReference type="Pfam" id="PF08281">
    <property type="entry name" value="Sigma70_r4_2"/>
    <property type="match status" value="1"/>
</dbReference>
<evidence type="ECO:0000256" key="4">
    <source>
        <dbReference type="ARBA" id="ARBA00023125"/>
    </source>
</evidence>
<dbReference type="PANTHER" id="PTHR43133">
    <property type="entry name" value="RNA POLYMERASE ECF-TYPE SIGMA FACTO"/>
    <property type="match status" value="1"/>
</dbReference>